<evidence type="ECO:0000256" key="2">
    <source>
        <dbReference type="ARBA" id="ARBA00010145"/>
    </source>
</evidence>
<feature type="transmembrane region" description="Helical" evidence="8">
    <location>
        <begin position="6"/>
        <end position="25"/>
    </location>
</feature>
<organism evidence="9 10">
    <name type="scientific">Liquorilactobacillus satsumensis DSM 16230 = JCM 12392</name>
    <dbReference type="NCBI Taxonomy" id="1423801"/>
    <lineage>
        <taxon>Bacteria</taxon>
        <taxon>Bacillati</taxon>
        <taxon>Bacillota</taxon>
        <taxon>Bacilli</taxon>
        <taxon>Lactobacillales</taxon>
        <taxon>Lactobacillaceae</taxon>
        <taxon>Liquorilactobacillus</taxon>
    </lineage>
</organism>
<keyword evidence="10" id="KW-1185">Reference proteome</keyword>
<keyword evidence="6 8" id="KW-1133">Transmembrane helix</keyword>
<name>A0A0R1UVF0_9LACO</name>
<dbReference type="Pfam" id="PF03547">
    <property type="entry name" value="Mem_trans"/>
    <property type="match status" value="2"/>
</dbReference>
<dbReference type="RefSeq" id="WP_054755761.1">
    <property type="nucleotide sequence ID" value="NZ_AZFQ01000054.1"/>
</dbReference>
<evidence type="ECO:0008006" key="11">
    <source>
        <dbReference type="Google" id="ProtNLM"/>
    </source>
</evidence>
<evidence type="ECO:0000256" key="6">
    <source>
        <dbReference type="ARBA" id="ARBA00022989"/>
    </source>
</evidence>
<keyword evidence="4" id="KW-1003">Cell membrane</keyword>
<feature type="transmembrane region" description="Helical" evidence="8">
    <location>
        <begin position="92"/>
        <end position="114"/>
    </location>
</feature>
<dbReference type="Gene3D" id="1.20.1530.20">
    <property type="match status" value="2"/>
</dbReference>
<dbReference type="PATRIC" id="fig|1423801.4.peg.1961"/>
<evidence type="ECO:0000256" key="4">
    <source>
        <dbReference type="ARBA" id="ARBA00022475"/>
    </source>
</evidence>
<dbReference type="Proteomes" id="UP000051166">
    <property type="component" value="Unassembled WGS sequence"/>
</dbReference>
<keyword evidence="7 8" id="KW-0472">Membrane</keyword>
<keyword evidence="5 8" id="KW-0812">Transmembrane</keyword>
<gene>
    <name evidence="9" type="ORF">FD50_GL001919</name>
</gene>
<protein>
    <recommendedName>
        <fullName evidence="11">AEC family transporter</fullName>
    </recommendedName>
</protein>
<sequence>MSIFESVMLPVIFIFATGFVFQKIFNLEIKPLSTLAISLLLPFLTFQTFYKNAINTAFYFIIVVLLLSLIALVILGIIVGKSLHFKRSQIDALLLASCFPNSGNYGVPIVMFAFGHKGLLYGLPIMIFHNLLMGTVGVYIAADKQGNVLGPLKQVFKQPMNYVILPAILMNKFQLILPVNFMKSITLIGNTTVPIIMLILGMQLASVQLVRSDWNKIWLASVLRLMISPLIVYFICQLLPINATLTAILVVMSAMPSAANTTLYAIQFAVEPQFVAINTLISTLFSILTLTVLLNFIG</sequence>
<evidence type="ECO:0000256" key="7">
    <source>
        <dbReference type="ARBA" id="ARBA00023136"/>
    </source>
</evidence>
<reference evidence="9 10" key="1">
    <citation type="journal article" date="2015" name="Genome Announc.">
        <title>Expanding the biotechnology potential of lactobacilli through comparative genomics of 213 strains and associated genera.</title>
        <authorList>
            <person name="Sun Z."/>
            <person name="Harris H.M."/>
            <person name="McCann A."/>
            <person name="Guo C."/>
            <person name="Argimon S."/>
            <person name="Zhang W."/>
            <person name="Yang X."/>
            <person name="Jeffery I.B."/>
            <person name="Cooney J.C."/>
            <person name="Kagawa T.F."/>
            <person name="Liu W."/>
            <person name="Song Y."/>
            <person name="Salvetti E."/>
            <person name="Wrobel A."/>
            <person name="Rasinkangas P."/>
            <person name="Parkhill J."/>
            <person name="Rea M.C."/>
            <person name="O'Sullivan O."/>
            <person name="Ritari J."/>
            <person name="Douillard F.P."/>
            <person name="Paul Ross R."/>
            <person name="Yang R."/>
            <person name="Briner A.E."/>
            <person name="Felis G.E."/>
            <person name="de Vos W.M."/>
            <person name="Barrangou R."/>
            <person name="Klaenhammer T.R."/>
            <person name="Caufield P.W."/>
            <person name="Cui Y."/>
            <person name="Zhang H."/>
            <person name="O'Toole P.W."/>
        </authorList>
    </citation>
    <scope>NUCLEOTIDE SEQUENCE [LARGE SCALE GENOMIC DNA]</scope>
    <source>
        <strain evidence="9 10">DSM 16230</strain>
    </source>
</reference>
<comment type="caution">
    <text evidence="9">The sequence shown here is derived from an EMBL/GenBank/DDBJ whole genome shotgun (WGS) entry which is preliminary data.</text>
</comment>
<evidence type="ECO:0000256" key="1">
    <source>
        <dbReference type="ARBA" id="ARBA00004651"/>
    </source>
</evidence>
<dbReference type="OrthoDB" id="148377at2"/>
<dbReference type="PANTHER" id="PTHR36838:SF1">
    <property type="entry name" value="SLR1864 PROTEIN"/>
    <property type="match status" value="1"/>
</dbReference>
<dbReference type="STRING" id="1423801.FD50_GL001919"/>
<feature type="transmembrane region" description="Helical" evidence="8">
    <location>
        <begin position="230"/>
        <end position="255"/>
    </location>
</feature>
<feature type="transmembrane region" description="Helical" evidence="8">
    <location>
        <begin position="56"/>
        <end position="80"/>
    </location>
</feature>
<keyword evidence="3" id="KW-0813">Transport</keyword>
<comment type="subcellular location">
    <subcellularLocation>
        <location evidence="1">Cell membrane</location>
        <topology evidence="1">Multi-pass membrane protein</topology>
    </subcellularLocation>
</comment>
<evidence type="ECO:0000313" key="9">
    <source>
        <dbReference type="EMBL" id="KRL96974.1"/>
    </source>
</evidence>
<dbReference type="GeneID" id="98309145"/>
<evidence type="ECO:0000256" key="5">
    <source>
        <dbReference type="ARBA" id="ARBA00022692"/>
    </source>
</evidence>
<feature type="transmembrane region" description="Helical" evidence="8">
    <location>
        <begin position="162"/>
        <end position="181"/>
    </location>
</feature>
<dbReference type="AlphaFoldDB" id="A0A0R1UVF0"/>
<comment type="similarity">
    <text evidence="2">Belongs to the auxin efflux carrier (TC 2.A.69) family.</text>
</comment>
<dbReference type="GO" id="GO:0055085">
    <property type="term" value="P:transmembrane transport"/>
    <property type="evidence" value="ECO:0007669"/>
    <property type="project" value="InterPro"/>
</dbReference>
<evidence type="ECO:0000313" key="10">
    <source>
        <dbReference type="Proteomes" id="UP000051166"/>
    </source>
</evidence>
<evidence type="ECO:0000256" key="3">
    <source>
        <dbReference type="ARBA" id="ARBA00022448"/>
    </source>
</evidence>
<proteinExistence type="inferred from homology"/>
<dbReference type="GO" id="GO:0005886">
    <property type="term" value="C:plasma membrane"/>
    <property type="evidence" value="ECO:0007669"/>
    <property type="project" value="UniProtKB-SubCell"/>
</dbReference>
<dbReference type="PANTHER" id="PTHR36838">
    <property type="entry name" value="AUXIN EFFLUX CARRIER FAMILY PROTEIN"/>
    <property type="match status" value="1"/>
</dbReference>
<dbReference type="InterPro" id="IPR004776">
    <property type="entry name" value="Mem_transp_PIN-like"/>
</dbReference>
<evidence type="ECO:0000256" key="8">
    <source>
        <dbReference type="SAM" id="Phobius"/>
    </source>
</evidence>
<dbReference type="InterPro" id="IPR038770">
    <property type="entry name" value="Na+/solute_symporter_sf"/>
</dbReference>
<accession>A0A0R1UVF0</accession>
<feature type="transmembrane region" description="Helical" evidence="8">
    <location>
        <begin position="120"/>
        <end position="142"/>
    </location>
</feature>
<dbReference type="EMBL" id="AZFQ01000054">
    <property type="protein sequence ID" value="KRL96974.1"/>
    <property type="molecule type" value="Genomic_DNA"/>
</dbReference>
<feature type="transmembrane region" description="Helical" evidence="8">
    <location>
        <begin position="275"/>
        <end position="297"/>
    </location>
</feature>
<feature type="transmembrane region" description="Helical" evidence="8">
    <location>
        <begin position="187"/>
        <end position="210"/>
    </location>
</feature>